<keyword evidence="2" id="KW-1185">Reference proteome</keyword>
<protein>
    <submittedName>
        <fullName evidence="1">Uncharacterized protein</fullName>
    </submittedName>
</protein>
<evidence type="ECO:0000313" key="1">
    <source>
        <dbReference type="EMBL" id="PPQ33655.1"/>
    </source>
</evidence>
<dbReference type="AlphaFoldDB" id="A0A2S6NG79"/>
<reference evidence="1 2" key="1">
    <citation type="journal article" date="2018" name="Arch. Microbiol.">
        <title>New insights into the metabolic potential of the phototrophic purple bacterium Rhodopila globiformis DSM 161(T) from its draft genome sequence and evidence for a vanadium-dependent nitrogenase.</title>
        <authorList>
            <person name="Imhoff J.F."/>
            <person name="Rahn T."/>
            <person name="Kunzel S."/>
            <person name="Neulinger S.C."/>
        </authorList>
    </citation>
    <scope>NUCLEOTIDE SEQUENCE [LARGE SCALE GENOMIC DNA]</scope>
    <source>
        <strain evidence="1 2">DSM 16996</strain>
    </source>
</reference>
<organism evidence="1 2">
    <name type="scientific">Rhodoblastus sphagnicola</name>
    <dbReference type="NCBI Taxonomy" id="333368"/>
    <lineage>
        <taxon>Bacteria</taxon>
        <taxon>Pseudomonadati</taxon>
        <taxon>Pseudomonadota</taxon>
        <taxon>Alphaproteobacteria</taxon>
        <taxon>Hyphomicrobiales</taxon>
        <taxon>Rhodoblastaceae</taxon>
        <taxon>Rhodoblastus</taxon>
    </lineage>
</organism>
<dbReference type="Pfam" id="PF01569">
    <property type="entry name" value="PAP2"/>
    <property type="match status" value="1"/>
</dbReference>
<dbReference type="InterPro" id="IPR001011">
    <property type="entry name" value="Acid_Pase_classA_bac"/>
</dbReference>
<evidence type="ECO:0000313" key="2">
    <source>
        <dbReference type="Proteomes" id="UP000239089"/>
    </source>
</evidence>
<sequence length="1095" mass="111770">MRRANQISSLALILAAGLAASSASAASTTTITASDANVLNLLSPFLTLNATTIGVSTLTANLNGTISTNSAAAQSPVIEAVSISDKAIFSANSGSGLSSITLLNTIVPQYYGVAANLGGGLPTQAIQSTNGQNFSGSGNLTITTGVNGTIAPSQSYGGLGALGGAFQTAVSPYAVTASTGAYVTASTTGSANPLLTGQYQTQTVVNLLNSAYNSFNSIDLGVAKYYFANGTTNGTSTAVAPNGYTLPTYNGMPNTTNSVYDVAYGVNNNQNGQNQYGDSRPVQVAANNLNQYDPTSLYNLGGNPSFPSGHTTYAFTDSILIGMMTPQFFQSMILRASEYGNSRIDLGVHYPLDIIASRSFVQYNLVQLLSATAATGSTQASNPYYYTNTNGSTTVLNLNGQFVSAAQSLNGYLNTQASTCGGSVAACAASNPYNTYSATTYAYQATAAGVTGASTAAENAAIYAYRMTYGLPTYTYAQAPRELNDGQGNTAAILLSTLYGGKGNAQAQALANAATGGTSGGGSIANLATSTINQIIYDTEGQALQAFYGTQLSYWSRINLYAAAGFFSNGMAGALTFAAGDTVTTDVTVASGGSLGGAGTITGNLTFQSGSSLTATSGATLTVHGGAVNLQAGSSVALSGAFLPGAYQLITTDAGQSITRDRSVGVTGATTNYETASLQVVGDPVLTLTLTSNFAALAQTPNQRAVAAGIDAAANASALTGDAATFYKTFINAGDGASAFDALSGAGIAAANTAALRFGANFADTIGDQAYFGLSGNTADVDGVSHVPGYAQNPKTGQPIVTKGPLLAAPERDWRLWGVATGGGANTSASTYRGTPSSTATAFGGLMGLDYLLQRNWLAGVAVGGGESHFNTVGLATSGHTSSVNFGLYTAYQFEHGFYGELSQTFGFYDNHISRNAAIGGLTAESLAGAFSSFEERTRVEIGRKLSFDAFRITPFLAFEYATLNSAAFTETNSAGLTTLALAGKSYTTASAPLFVGFRVSGQAATLFGWNVTPDASFAWVHEFIPNRKFAGSLAVLPGSDFTVYGPRAASDAAQVKAGLVIAVSDQVSLFAKFVGELAPSANSYGGRGGFTYRF</sequence>
<dbReference type="PROSITE" id="PS51208">
    <property type="entry name" value="AUTOTRANSPORTER"/>
    <property type="match status" value="1"/>
</dbReference>
<dbReference type="InterPro" id="IPR036709">
    <property type="entry name" value="Autotransporte_beta_dom_sf"/>
</dbReference>
<dbReference type="SUPFAM" id="SSF48317">
    <property type="entry name" value="Acid phosphatase/Vanadium-dependent haloperoxidase"/>
    <property type="match status" value="1"/>
</dbReference>
<dbReference type="OrthoDB" id="7195851at2"/>
<dbReference type="InterPro" id="IPR000326">
    <property type="entry name" value="PAP2/HPO"/>
</dbReference>
<dbReference type="SMART" id="SM00869">
    <property type="entry name" value="Autotransporter"/>
    <property type="match status" value="1"/>
</dbReference>
<dbReference type="SUPFAM" id="SSF103515">
    <property type="entry name" value="Autotransporter"/>
    <property type="match status" value="1"/>
</dbReference>
<dbReference type="PRINTS" id="PR00483">
    <property type="entry name" value="BACPHPHTASE"/>
</dbReference>
<dbReference type="RefSeq" id="WP_104506021.1">
    <property type="nucleotide sequence ID" value="NZ_JACIGC010000042.1"/>
</dbReference>
<dbReference type="InterPro" id="IPR036938">
    <property type="entry name" value="PAP2/HPO_sf"/>
</dbReference>
<dbReference type="Proteomes" id="UP000239089">
    <property type="component" value="Unassembled WGS sequence"/>
</dbReference>
<dbReference type="Gene3D" id="1.20.144.10">
    <property type="entry name" value="Phosphatidic acid phosphatase type 2/haloperoxidase"/>
    <property type="match status" value="1"/>
</dbReference>
<dbReference type="GO" id="GO:0003993">
    <property type="term" value="F:acid phosphatase activity"/>
    <property type="evidence" value="ECO:0007669"/>
    <property type="project" value="InterPro"/>
</dbReference>
<dbReference type="InterPro" id="IPR005546">
    <property type="entry name" value="Autotransporte_beta"/>
</dbReference>
<accession>A0A2S6NG79</accession>
<dbReference type="Gene3D" id="2.40.128.130">
    <property type="entry name" value="Autotransporter beta-domain"/>
    <property type="match status" value="1"/>
</dbReference>
<proteinExistence type="predicted"/>
<dbReference type="Pfam" id="PF03797">
    <property type="entry name" value="Autotransporter"/>
    <property type="match status" value="1"/>
</dbReference>
<comment type="caution">
    <text evidence="1">The sequence shown here is derived from an EMBL/GenBank/DDBJ whole genome shotgun (WGS) entry which is preliminary data.</text>
</comment>
<dbReference type="GO" id="GO:0030288">
    <property type="term" value="C:outer membrane-bounded periplasmic space"/>
    <property type="evidence" value="ECO:0007669"/>
    <property type="project" value="InterPro"/>
</dbReference>
<dbReference type="EMBL" id="NHSJ01000014">
    <property type="protein sequence ID" value="PPQ33655.1"/>
    <property type="molecule type" value="Genomic_DNA"/>
</dbReference>
<gene>
    <name evidence="1" type="ORF">CCR94_00965</name>
</gene>
<name>A0A2S6NG79_9HYPH</name>
<dbReference type="SMART" id="SM00014">
    <property type="entry name" value="acidPPc"/>
    <property type="match status" value="1"/>
</dbReference>